<dbReference type="SUPFAM" id="SSF52317">
    <property type="entry name" value="Class I glutamine amidotransferase-like"/>
    <property type="match status" value="1"/>
</dbReference>
<dbReference type="InterPro" id="IPR002818">
    <property type="entry name" value="DJ-1/PfpI"/>
</dbReference>
<dbReference type="InterPro" id="IPR052158">
    <property type="entry name" value="INH-QAR"/>
</dbReference>
<dbReference type="Proteomes" id="UP000199527">
    <property type="component" value="Unassembled WGS sequence"/>
</dbReference>
<protein>
    <submittedName>
        <fullName evidence="3">DJ-1/PfpI family protein</fullName>
    </submittedName>
</protein>
<dbReference type="Gene3D" id="3.40.50.880">
    <property type="match status" value="1"/>
</dbReference>
<dbReference type="EMBL" id="FNEM01000007">
    <property type="protein sequence ID" value="SDJ38856.1"/>
    <property type="molecule type" value="Genomic_DNA"/>
</dbReference>
<dbReference type="OrthoDB" id="9803764at2"/>
<gene>
    <name evidence="3" type="ORF">SAMN04488540_107170</name>
</gene>
<feature type="chain" id="PRO_5011643973" evidence="1">
    <location>
        <begin position="24"/>
        <end position="225"/>
    </location>
</feature>
<reference evidence="4" key="1">
    <citation type="submission" date="2016-10" db="EMBL/GenBank/DDBJ databases">
        <authorList>
            <person name="Varghese N."/>
            <person name="Submissions S."/>
        </authorList>
    </citation>
    <scope>NUCLEOTIDE SEQUENCE [LARGE SCALE GENOMIC DNA]</scope>
    <source>
        <strain evidence="4">DSM 23317</strain>
    </source>
</reference>
<dbReference type="PANTHER" id="PTHR43130:SF15">
    <property type="entry name" value="THIJ_PFPI FAMILY PROTEIN (AFU_ORTHOLOGUE AFUA_5G14240)"/>
    <property type="match status" value="1"/>
</dbReference>
<dbReference type="PANTHER" id="PTHR43130">
    <property type="entry name" value="ARAC-FAMILY TRANSCRIPTIONAL REGULATOR"/>
    <property type="match status" value="1"/>
</dbReference>
<evidence type="ECO:0000313" key="3">
    <source>
        <dbReference type="EMBL" id="SDJ38856.1"/>
    </source>
</evidence>
<feature type="domain" description="DJ-1/PfpI" evidence="2">
    <location>
        <begin position="31"/>
        <end position="193"/>
    </location>
</feature>
<accession>A0A1G8TB98</accession>
<keyword evidence="1" id="KW-0732">Signal</keyword>
<name>A0A1G8TB98_9GAMM</name>
<evidence type="ECO:0000256" key="1">
    <source>
        <dbReference type="SAM" id="SignalP"/>
    </source>
</evidence>
<proteinExistence type="predicted"/>
<dbReference type="CDD" id="cd03139">
    <property type="entry name" value="GATase1_PfpI_2"/>
    <property type="match status" value="1"/>
</dbReference>
<dbReference type="Pfam" id="PF01965">
    <property type="entry name" value="DJ-1_PfpI"/>
    <property type="match status" value="1"/>
</dbReference>
<sequence length="225" mass="24813">MNRRQFLMATSASVAAASLPLYASSNHDAFRIVALVFDDYETLDLHGPIEMLGHMKGVNIELVGARSIIRSYQGPKVVADLDTNQVHHCDLFIIPGGMGTRSLVKDEVFLEWMTRQCHVSNKVFSVCTGSALLASTPLLEGHKATSNKQAFEWVSGLNSKVQWQPRARWIDDRQFITSSGVSAGTDAALALISQYRGRAEADRIATLAEYQWNDDPSNDPFAIEA</sequence>
<dbReference type="AlphaFoldDB" id="A0A1G8TB98"/>
<dbReference type="RefSeq" id="WP_090365239.1">
    <property type="nucleotide sequence ID" value="NZ_FNEM01000007.1"/>
</dbReference>
<evidence type="ECO:0000313" key="4">
    <source>
        <dbReference type="Proteomes" id="UP000199527"/>
    </source>
</evidence>
<keyword evidence="4" id="KW-1185">Reference proteome</keyword>
<feature type="signal peptide" evidence="1">
    <location>
        <begin position="1"/>
        <end position="23"/>
    </location>
</feature>
<evidence type="ECO:0000259" key="2">
    <source>
        <dbReference type="Pfam" id="PF01965"/>
    </source>
</evidence>
<organism evidence="3 4">
    <name type="scientific">Ferrimonas sediminum</name>
    <dbReference type="NCBI Taxonomy" id="718193"/>
    <lineage>
        <taxon>Bacteria</taxon>
        <taxon>Pseudomonadati</taxon>
        <taxon>Pseudomonadota</taxon>
        <taxon>Gammaproteobacteria</taxon>
        <taxon>Alteromonadales</taxon>
        <taxon>Ferrimonadaceae</taxon>
        <taxon>Ferrimonas</taxon>
    </lineage>
</organism>
<dbReference type="InterPro" id="IPR029062">
    <property type="entry name" value="Class_I_gatase-like"/>
</dbReference>